<proteinExistence type="predicted"/>
<dbReference type="FunFam" id="1.25.40.20:FF:000008">
    <property type="entry name" value="Apoptosis-stimulating of p53 protein 2 isoform 1"/>
    <property type="match status" value="1"/>
</dbReference>
<dbReference type="GO" id="GO:0042981">
    <property type="term" value="P:regulation of apoptotic process"/>
    <property type="evidence" value="ECO:0007669"/>
    <property type="project" value="InterPro"/>
</dbReference>
<reference evidence="12" key="1">
    <citation type="submission" date="2023-07" db="EMBL/GenBank/DDBJ databases">
        <title>Chromosome-level genome assembly of Artemia franciscana.</title>
        <authorList>
            <person name="Jo E."/>
        </authorList>
    </citation>
    <scope>NUCLEOTIDE SEQUENCE</scope>
    <source>
        <tissue evidence="12">Whole body</tissue>
    </source>
</reference>
<organism evidence="12 13">
    <name type="scientific">Artemia franciscana</name>
    <name type="common">Brine shrimp</name>
    <name type="synonym">Artemia sanfranciscana</name>
    <dbReference type="NCBI Taxonomy" id="6661"/>
    <lineage>
        <taxon>Eukaryota</taxon>
        <taxon>Metazoa</taxon>
        <taxon>Ecdysozoa</taxon>
        <taxon>Arthropoda</taxon>
        <taxon>Crustacea</taxon>
        <taxon>Branchiopoda</taxon>
        <taxon>Anostraca</taxon>
        <taxon>Artemiidae</taxon>
        <taxon>Artemia</taxon>
    </lineage>
</organism>
<keyword evidence="3" id="KW-0053">Apoptosis</keyword>
<dbReference type="Proteomes" id="UP001187531">
    <property type="component" value="Unassembled WGS sequence"/>
</dbReference>
<dbReference type="EMBL" id="JAVRJZ010000015">
    <property type="protein sequence ID" value="KAK2712798.1"/>
    <property type="molecule type" value="Genomic_DNA"/>
</dbReference>
<evidence type="ECO:0000256" key="2">
    <source>
        <dbReference type="ARBA" id="ARBA00022443"/>
    </source>
</evidence>
<sequence length="562" mass="64438">MYAEYDQLSTGDLESLTLKQQQLILNKEQILASREQRLKFVQEHERQRQMTLASEEDNVKLLKEKVDAQEAKLRKLRALRGHIEQQKTSHVSLESDLQSMRSLFNEKEKELSVAVSRVDELTRQLDFIRKGSSQNIPSEFQNSRSATALIELERLRNELAQRNKLNEQQKLHLLRQNELLAAKKNDLENMDKRIAELQDRLQRKRLLNQQISIQLQNNKKAHIVTPLQRQPPLSLLKNHSGINNRSDYSSGKTPTVVAVEPFHVEPPMKKDLKDFNKDQTDYSHDMDEITKPMLPPKPTLPPKPNLPPRQTRSMSPELMEKAQKMSQDSCFVMSDEQEMVVKRTNFRSKHKLDRRVSFDPLALLLDAALEGEVELVRRTALEVANPSAANDEGITALHNAICAGHMDIVSILVEIGCDVNAPDSDGWTPLHCAASCNNLQMVKLLVENGACIFYTTLSDFETAAQKCEEEEEGFDSCSEYLYSIQEKLGIMNDGTVYAVYDYNAQAPDELSFKNGYSITVLRKGDEQERDWWWSRLGDKEGYVPRNLLGLYPRQKYTGEKLE</sequence>
<dbReference type="Pfam" id="PF12796">
    <property type="entry name" value="Ank_2"/>
    <property type="match status" value="1"/>
</dbReference>
<keyword evidence="4" id="KW-0677">Repeat</keyword>
<feature type="coiled-coil region" evidence="9">
    <location>
        <begin position="149"/>
        <end position="214"/>
    </location>
</feature>
<evidence type="ECO:0000256" key="9">
    <source>
        <dbReference type="SAM" id="Coils"/>
    </source>
</evidence>
<dbReference type="SMART" id="SM00248">
    <property type="entry name" value="ANK"/>
    <property type="match status" value="2"/>
</dbReference>
<evidence type="ECO:0000313" key="13">
    <source>
        <dbReference type="Proteomes" id="UP001187531"/>
    </source>
</evidence>
<feature type="compositionally biased region" description="Pro residues" evidence="10">
    <location>
        <begin position="293"/>
        <end position="307"/>
    </location>
</feature>
<dbReference type="PROSITE" id="PS50297">
    <property type="entry name" value="ANK_REP_REGION"/>
    <property type="match status" value="2"/>
</dbReference>
<dbReference type="PRINTS" id="PR00452">
    <property type="entry name" value="SH3DOMAIN"/>
</dbReference>
<dbReference type="PANTHER" id="PTHR24131:SF10">
    <property type="entry name" value="ANKYRIN-REPEAT, SH3-DOMAIN, AND PROLINE-RICH-REGION CONTAINING PROTEIN, ISOFORM B"/>
    <property type="match status" value="1"/>
</dbReference>
<name>A0AA88KYZ4_ARTSF</name>
<evidence type="ECO:0000313" key="12">
    <source>
        <dbReference type="EMBL" id="KAK2712798.1"/>
    </source>
</evidence>
<dbReference type="GO" id="GO:0005634">
    <property type="term" value="C:nucleus"/>
    <property type="evidence" value="ECO:0007669"/>
    <property type="project" value="UniProtKB-SubCell"/>
</dbReference>
<protein>
    <recommendedName>
        <fullName evidence="11">SH3 domain-containing protein</fullName>
    </recommendedName>
</protein>
<gene>
    <name evidence="12" type="ORF">QYM36_011479</name>
</gene>
<keyword evidence="6" id="KW-0539">Nucleus</keyword>
<dbReference type="InterPro" id="IPR036770">
    <property type="entry name" value="Ankyrin_rpt-contain_sf"/>
</dbReference>
<evidence type="ECO:0000256" key="8">
    <source>
        <dbReference type="PROSITE-ProRule" id="PRU00192"/>
    </source>
</evidence>
<keyword evidence="9" id="KW-0175">Coiled coil</keyword>
<feature type="domain" description="SH3" evidence="11">
    <location>
        <begin position="491"/>
        <end position="553"/>
    </location>
</feature>
<dbReference type="CDD" id="cd11807">
    <property type="entry name" value="SH3_ASPP"/>
    <property type="match status" value="1"/>
</dbReference>
<evidence type="ECO:0000256" key="1">
    <source>
        <dbReference type="ARBA" id="ARBA00004123"/>
    </source>
</evidence>
<feature type="coiled-coil region" evidence="9">
    <location>
        <begin position="52"/>
        <end position="124"/>
    </location>
</feature>
<dbReference type="GO" id="GO:0002039">
    <property type="term" value="F:p53 binding"/>
    <property type="evidence" value="ECO:0007669"/>
    <property type="project" value="InterPro"/>
</dbReference>
<dbReference type="InterPro" id="IPR047163">
    <property type="entry name" value="ASPP1/2"/>
</dbReference>
<evidence type="ECO:0000256" key="3">
    <source>
        <dbReference type="ARBA" id="ARBA00022703"/>
    </source>
</evidence>
<dbReference type="SUPFAM" id="SSF48403">
    <property type="entry name" value="Ankyrin repeat"/>
    <property type="match status" value="1"/>
</dbReference>
<feature type="repeat" description="ANK" evidence="7">
    <location>
        <begin position="425"/>
        <end position="450"/>
    </location>
</feature>
<dbReference type="Gene3D" id="1.25.40.20">
    <property type="entry name" value="Ankyrin repeat-containing domain"/>
    <property type="match status" value="1"/>
</dbReference>
<comment type="subcellular location">
    <subcellularLocation>
        <location evidence="1">Nucleus</location>
    </subcellularLocation>
</comment>
<evidence type="ECO:0000256" key="7">
    <source>
        <dbReference type="PROSITE-ProRule" id="PRU00023"/>
    </source>
</evidence>
<dbReference type="PROSITE" id="PS50002">
    <property type="entry name" value="SH3"/>
    <property type="match status" value="1"/>
</dbReference>
<feature type="repeat" description="ANK" evidence="7">
    <location>
        <begin position="392"/>
        <end position="424"/>
    </location>
</feature>
<evidence type="ECO:0000256" key="6">
    <source>
        <dbReference type="ARBA" id="ARBA00023242"/>
    </source>
</evidence>
<dbReference type="AlphaFoldDB" id="A0AA88KYZ4"/>
<dbReference type="GO" id="GO:0006915">
    <property type="term" value="P:apoptotic process"/>
    <property type="evidence" value="ECO:0007669"/>
    <property type="project" value="UniProtKB-KW"/>
</dbReference>
<dbReference type="InterPro" id="IPR036028">
    <property type="entry name" value="SH3-like_dom_sf"/>
</dbReference>
<keyword evidence="5 7" id="KW-0040">ANK repeat</keyword>
<accession>A0AA88KYZ4</accession>
<keyword evidence="2 8" id="KW-0728">SH3 domain</keyword>
<evidence type="ECO:0000256" key="10">
    <source>
        <dbReference type="SAM" id="MobiDB-lite"/>
    </source>
</evidence>
<dbReference type="PROSITE" id="PS50088">
    <property type="entry name" value="ANK_REPEAT"/>
    <property type="match status" value="2"/>
</dbReference>
<evidence type="ECO:0000256" key="5">
    <source>
        <dbReference type="ARBA" id="ARBA00023043"/>
    </source>
</evidence>
<feature type="region of interest" description="Disordered" evidence="10">
    <location>
        <begin position="291"/>
        <end position="312"/>
    </location>
</feature>
<dbReference type="PANTHER" id="PTHR24131">
    <property type="entry name" value="APOPTOSIS-STIMULATING OF P53 PROTEIN"/>
    <property type="match status" value="1"/>
</dbReference>
<evidence type="ECO:0000259" key="11">
    <source>
        <dbReference type="PROSITE" id="PS50002"/>
    </source>
</evidence>
<keyword evidence="13" id="KW-1185">Reference proteome</keyword>
<dbReference type="InterPro" id="IPR002110">
    <property type="entry name" value="Ankyrin_rpt"/>
</dbReference>
<dbReference type="SMART" id="SM00326">
    <property type="entry name" value="SH3"/>
    <property type="match status" value="1"/>
</dbReference>
<evidence type="ECO:0000256" key="4">
    <source>
        <dbReference type="ARBA" id="ARBA00022737"/>
    </source>
</evidence>
<dbReference type="Pfam" id="PF00018">
    <property type="entry name" value="SH3_1"/>
    <property type="match status" value="1"/>
</dbReference>
<comment type="caution">
    <text evidence="12">The sequence shown here is derived from an EMBL/GenBank/DDBJ whole genome shotgun (WGS) entry which is preliminary data.</text>
</comment>
<dbReference type="InterPro" id="IPR001452">
    <property type="entry name" value="SH3_domain"/>
</dbReference>
<dbReference type="SUPFAM" id="SSF50044">
    <property type="entry name" value="SH3-domain"/>
    <property type="match status" value="1"/>
</dbReference>